<evidence type="ECO:0000313" key="4">
    <source>
        <dbReference type="Proteomes" id="UP000500961"/>
    </source>
</evidence>
<dbReference type="RefSeq" id="WP_173073383.1">
    <property type="nucleotide sequence ID" value="NZ_CP041345.1"/>
</dbReference>
<evidence type="ECO:0000259" key="2">
    <source>
        <dbReference type="SMART" id="SM00331"/>
    </source>
</evidence>
<dbReference type="Gene3D" id="3.60.40.10">
    <property type="entry name" value="PPM-type phosphatase domain"/>
    <property type="match status" value="1"/>
</dbReference>
<dbReference type="SUPFAM" id="SSF81606">
    <property type="entry name" value="PP2C-like"/>
    <property type="match status" value="1"/>
</dbReference>
<dbReference type="SMART" id="SM00331">
    <property type="entry name" value="PP2C_SIG"/>
    <property type="match status" value="1"/>
</dbReference>
<dbReference type="InterPro" id="IPR052016">
    <property type="entry name" value="Bact_Sigma-Reg"/>
</dbReference>
<evidence type="ECO:0000256" key="1">
    <source>
        <dbReference type="ARBA" id="ARBA00022801"/>
    </source>
</evidence>
<gene>
    <name evidence="3" type="ORF">FHG85_04495</name>
</gene>
<dbReference type="PANTHER" id="PTHR43156:SF2">
    <property type="entry name" value="STAGE II SPORULATION PROTEIN E"/>
    <property type="match status" value="1"/>
</dbReference>
<organism evidence="3 4">
    <name type="scientific">Tenuifilum thalassicum</name>
    <dbReference type="NCBI Taxonomy" id="2590900"/>
    <lineage>
        <taxon>Bacteria</taxon>
        <taxon>Pseudomonadati</taxon>
        <taxon>Bacteroidota</taxon>
        <taxon>Bacteroidia</taxon>
        <taxon>Bacteroidales</taxon>
        <taxon>Tenuifilaceae</taxon>
        <taxon>Tenuifilum</taxon>
    </lineage>
</organism>
<dbReference type="Proteomes" id="UP000500961">
    <property type="component" value="Chromosome"/>
</dbReference>
<sequence length="397" mass="44093">MTITTDSYHVDVGCVQLSKFGAQVCGDVFLSRKIKEEERTIVAVSDGLGSGVKANVLATLTASMAVNFTLAKQPVERTARIIMQTLPVDQKRQISYATFTIADVEGSGETRIIEFDNPGWILVRNTKIVEIDKQELFIDLNDGRKRKMLLSQFKLQRDDRIVLVSDGVTQSGIGTARMPFGYGEDALKRYVCKLVKENSGISAYELARDIISKSNANDIYKPQDDITCAVIHFRNPRKLLICSGPPFNESRDKQLAEQIMSFDGRKIICGGTTSLIVSRELGIPIRVGLSIDSSGLPPISHMEGVDLVTEGILTIGKVAEILETLQDTEVYDTGPAAEIVKQMFQSDIIYLLVGTKINVAHQDPSLPVELEIRRNVMRKIARLLEDKFLKKVEIQFI</sequence>
<evidence type="ECO:0000313" key="3">
    <source>
        <dbReference type="EMBL" id="QKG79549.1"/>
    </source>
</evidence>
<feature type="domain" description="PPM-type phosphatase" evidence="2">
    <location>
        <begin position="9"/>
        <end position="233"/>
    </location>
</feature>
<name>A0A7D3Y3U3_9BACT</name>
<keyword evidence="4" id="KW-1185">Reference proteome</keyword>
<proteinExistence type="predicted"/>
<dbReference type="GO" id="GO:0016791">
    <property type="term" value="F:phosphatase activity"/>
    <property type="evidence" value="ECO:0007669"/>
    <property type="project" value="TreeGrafter"/>
</dbReference>
<keyword evidence="1" id="KW-0378">Hydrolase</keyword>
<dbReference type="AlphaFoldDB" id="A0A7D3Y3U3"/>
<dbReference type="KEGG" id="ttz:FHG85_04495"/>
<accession>A0A7D3Y3U3</accession>
<dbReference type="InterPro" id="IPR036457">
    <property type="entry name" value="PPM-type-like_dom_sf"/>
</dbReference>
<protein>
    <submittedName>
        <fullName evidence="3">SpoIIE family protein phosphatase</fullName>
    </submittedName>
</protein>
<reference evidence="3 4" key="1">
    <citation type="submission" date="2019-07" db="EMBL/GenBank/DDBJ databases">
        <title>Thalassofilum flectens gen. nov., sp. nov., a novel moderate thermophilic anaerobe from a shallow sea hot spring in Kunashir Island (Russia), representing a new family in the order Bacteroidales, and proposal of Thalassofilacea fam. nov.</title>
        <authorList>
            <person name="Kochetkova T.V."/>
            <person name="Podosokorskaya O.A."/>
            <person name="Novikov A."/>
            <person name="Elcheninov A.G."/>
            <person name="Toshchakov S.V."/>
            <person name="Kublanov I.V."/>
        </authorList>
    </citation>
    <scope>NUCLEOTIDE SEQUENCE [LARGE SCALE GENOMIC DNA]</scope>
    <source>
        <strain evidence="3 4">38-H</strain>
    </source>
</reference>
<dbReference type="PANTHER" id="PTHR43156">
    <property type="entry name" value="STAGE II SPORULATION PROTEIN E-RELATED"/>
    <property type="match status" value="1"/>
</dbReference>
<dbReference type="EMBL" id="CP041345">
    <property type="protein sequence ID" value="QKG79549.1"/>
    <property type="molecule type" value="Genomic_DNA"/>
</dbReference>
<dbReference type="InterPro" id="IPR001932">
    <property type="entry name" value="PPM-type_phosphatase-like_dom"/>
</dbReference>
<dbReference type="Pfam" id="PF07228">
    <property type="entry name" value="SpoIIE"/>
    <property type="match status" value="1"/>
</dbReference>